<evidence type="ECO:0000256" key="1">
    <source>
        <dbReference type="PROSITE-ProRule" id="PRU00325"/>
    </source>
</evidence>
<feature type="region of interest" description="Disordered" evidence="2">
    <location>
        <begin position="811"/>
        <end position="855"/>
    </location>
</feature>
<sequence>MEASSMFCIGATFTSSGELRDSVRKFAHKKGFSVTSSGTRFSCSRCAAAPSYIARRLKKQQQIPPGKRRKRNTTRVGCSFQISYTHFNRNEKRADQPIRINASTCYHHSNGCFPSSSQLAIEKRKAGAITAAVNESTSKSILAVMATGQRIPVEMLRRLVRPLYPPGTSLDSQLLFNIRLKIKRMLAKGDIDLTSHTVTEEDEAHLLSNTEDLDYKQSPDFLTEAFLQFRELLQESLGDQNDVQRMIHYLDKMVKCDPTFDYRIGRSADGTVTGFVWQTGVMRRDFELYGDVLFVDCMGKSINTKGWPINTIAMLDGEKKVCLPCEALIINETIDGYVWVINCILSMAPERKRRDIKFLVGDGIFAAETILTKLGIEGTCRVLLDHHHLLSLEIGSWPKAFGLNLFSLLKEDLTLMVKSPSATAYEQALEGVRSKLHNHPDQKHAQYLETHINSKRHLFANHIVQSLPGHLNIQGNAPAEANHASIVARVGSLVMEPVLLLESLMERHLSICSERNHCISLRHVQCQALAVQSTDRSTIEALKGLSSWGFKLYEKAIRHSQKLHHRTNLDGTHQFDYIDGSSTLTIEASTDVCSCPVWVATGGTTQCSHLLLLQGGFCKEKWAVRWHQRTALGKSPRMSEPSAEKPLGPDHPPEEDNGMSPEEDDDASMRYCGYGDDDVSVGEEEVSVGERACGVVGEEASHREDAATSQEVTVLSRAGTVSYRGAQSGKYDLRELYHIFQDLANCIHKVRDNTTKDLLVGTALKLKDVAVGNVEQVYSQPILDTLHSYLHLFGRTMAPQDMFAQVSRGISHREEDRENQYEPEATATLKRSKPPGANGGRRYRSRNERTMDQMKESSKRAALCSICLQPGHRIVQCSKISEARATLIGHNHVAEFAAGLGDPMLCLVEEPFGSMRETIKKWMQSGRNIPVEAVHVVVRRCFYSATRQDSSRNVVEVFVWGKGGTPVKEHRPAYYPVNKVVQWILANCTARRRKKHILSCLQKPDQEISQHLYDYGTSP</sequence>
<dbReference type="PANTHER" id="PTHR31669">
    <property type="entry name" value="PROTEIN FAR1-RELATED SEQUENCE 10-RELATED"/>
    <property type="match status" value="1"/>
</dbReference>
<dbReference type="InterPro" id="IPR007527">
    <property type="entry name" value="Znf_SWIM"/>
</dbReference>
<dbReference type="AlphaFoldDB" id="A0A9K3LE00"/>
<feature type="region of interest" description="Disordered" evidence="2">
    <location>
        <begin position="632"/>
        <end position="670"/>
    </location>
</feature>
<evidence type="ECO:0000256" key="2">
    <source>
        <dbReference type="SAM" id="MobiDB-lite"/>
    </source>
</evidence>
<feature type="compositionally biased region" description="Basic and acidic residues" evidence="2">
    <location>
        <begin position="845"/>
        <end position="855"/>
    </location>
</feature>
<dbReference type="PROSITE" id="PS50966">
    <property type="entry name" value="ZF_SWIM"/>
    <property type="match status" value="1"/>
</dbReference>
<dbReference type="PANTHER" id="PTHR31669:SF251">
    <property type="entry name" value="PROTEIN FAR1-RELATED SEQUENCE"/>
    <property type="match status" value="1"/>
</dbReference>
<organism evidence="4 5">
    <name type="scientific">Nitzschia inconspicua</name>
    <dbReference type="NCBI Taxonomy" id="303405"/>
    <lineage>
        <taxon>Eukaryota</taxon>
        <taxon>Sar</taxon>
        <taxon>Stramenopiles</taxon>
        <taxon>Ochrophyta</taxon>
        <taxon>Bacillariophyta</taxon>
        <taxon>Bacillariophyceae</taxon>
        <taxon>Bacillariophycidae</taxon>
        <taxon>Bacillariales</taxon>
        <taxon>Bacillariaceae</taxon>
        <taxon>Nitzschia</taxon>
    </lineage>
</organism>
<keyword evidence="1" id="KW-0862">Zinc</keyword>
<comment type="caution">
    <text evidence="4">The sequence shown here is derived from an EMBL/GenBank/DDBJ whole genome shotgun (WGS) entry which is preliminary data.</text>
</comment>
<feature type="domain" description="SWIM-type" evidence="3">
    <location>
        <begin position="584"/>
        <end position="618"/>
    </location>
</feature>
<dbReference type="GO" id="GO:0008270">
    <property type="term" value="F:zinc ion binding"/>
    <property type="evidence" value="ECO:0007669"/>
    <property type="project" value="UniProtKB-KW"/>
</dbReference>
<feature type="compositionally biased region" description="Basic and acidic residues" evidence="2">
    <location>
        <begin position="811"/>
        <end position="820"/>
    </location>
</feature>
<dbReference type="Proteomes" id="UP000693970">
    <property type="component" value="Unassembled WGS sequence"/>
</dbReference>
<keyword evidence="1" id="KW-0479">Metal-binding</keyword>
<reference evidence="4" key="2">
    <citation type="submission" date="2021-04" db="EMBL/GenBank/DDBJ databases">
        <authorList>
            <person name="Podell S."/>
        </authorList>
    </citation>
    <scope>NUCLEOTIDE SEQUENCE</scope>
    <source>
        <strain evidence="4">Hildebrandi</strain>
    </source>
</reference>
<evidence type="ECO:0000259" key="3">
    <source>
        <dbReference type="PROSITE" id="PS50966"/>
    </source>
</evidence>
<protein>
    <recommendedName>
        <fullName evidence="3">SWIM-type domain-containing protein</fullName>
    </recommendedName>
</protein>
<dbReference type="GO" id="GO:0006355">
    <property type="term" value="P:regulation of DNA-templated transcription"/>
    <property type="evidence" value="ECO:0007669"/>
    <property type="project" value="InterPro"/>
</dbReference>
<dbReference type="InterPro" id="IPR031052">
    <property type="entry name" value="FHY3/FAR1"/>
</dbReference>
<accession>A0A9K3LE00</accession>
<keyword evidence="1" id="KW-0863">Zinc-finger</keyword>
<name>A0A9K3LE00_9STRA</name>
<feature type="compositionally biased region" description="Acidic residues" evidence="2">
    <location>
        <begin position="655"/>
        <end position="666"/>
    </location>
</feature>
<evidence type="ECO:0000313" key="5">
    <source>
        <dbReference type="Proteomes" id="UP000693970"/>
    </source>
</evidence>
<reference evidence="4" key="1">
    <citation type="journal article" date="2021" name="Sci. Rep.">
        <title>Diploid genomic architecture of Nitzschia inconspicua, an elite biomass production diatom.</title>
        <authorList>
            <person name="Oliver A."/>
            <person name="Podell S."/>
            <person name="Pinowska A."/>
            <person name="Traller J.C."/>
            <person name="Smith S.R."/>
            <person name="McClure R."/>
            <person name="Beliaev A."/>
            <person name="Bohutskyi P."/>
            <person name="Hill E.A."/>
            <person name="Rabines A."/>
            <person name="Zheng H."/>
            <person name="Allen L.Z."/>
            <person name="Kuo A."/>
            <person name="Grigoriev I.V."/>
            <person name="Allen A.E."/>
            <person name="Hazlebeck D."/>
            <person name="Allen E.E."/>
        </authorList>
    </citation>
    <scope>NUCLEOTIDE SEQUENCE</scope>
    <source>
        <strain evidence="4">Hildebrandi</strain>
    </source>
</reference>
<proteinExistence type="predicted"/>
<dbReference type="EMBL" id="JAGRRH010000013">
    <property type="protein sequence ID" value="KAG7360105.1"/>
    <property type="molecule type" value="Genomic_DNA"/>
</dbReference>
<evidence type="ECO:0000313" key="4">
    <source>
        <dbReference type="EMBL" id="KAG7360105.1"/>
    </source>
</evidence>
<keyword evidence="5" id="KW-1185">Reference proteome</keyword>
<gene>
    <name evidence="4" type="ORF">IV203_035204</name>
</gene>